<evidence type="ECO:0000256" key="7">
    <source>
        <dbReference type="ARBA" id="ARBA00022723"/>
    </source>
</evidence>
<dbReference type="FunFam" id="3.90.1440.10:FF:000002">
    <property type="entry name" value="Protein translocase subunit SecA"/>
    <property type="match status" value="1"/>
</dbReference>
<dbReference type="InterPro" id="IPR004027">
    <property type="entry name" value="SEC_C_motif"/>
</dbReference>
<organism evidence="21 22">
    <name type="scientific">Candidatus Komeilibacteria bacterium RIFOXYC1_FULL_37_11</name>
    <dbReference type="NCBI Taxonomy" id="1798555"/>
    <lineage>
        <taxon>Bacteria</taxon>
        <taxon>Candidatus Komeiliibacteriota</taxon>
    </lineage>
</organism>
<dbReference type="InterPro" id="IPR020937">
    <property type="entry name" value="SecA_CS"/>
</dbReference>
<evidence type="ECO:0000259" key="18">
    <source>
        <dbReference type="PROSITE" id="PS51192"/>
    </source>
</evidence>
<feature type="domain" description="Helicase C-terminal" evidence="19">
    <location>
        <begin position="439"/>
        <end position="609"/>
    </location>
</feature>
<dbReference type="NCBIfam" id="NF009538">
    <property type="entry name" value="PRK12904.1"/>
    <property type="match status" value="1"/>
</dbReference>
<comment type="subunit">
    <text evidence="15">Monomer and homodimer. Part of the essential Sec protein translocation apparatus which comprises SecA, SecYEG and auxiliary proteins SecDF. Other proteins may also be involved.</text>
</comment>
<dbReference type="InterPro" id="IPR011116">
    <property type="entry name" value="SecA_Wing/Scaffold"/>
</dbReference>
<dbReference type="InterPro" id="IPR000185">
    <property type="entry name" value="SecA"/>
</dbReference>
<dbReference type="Pfam" id="PF07517">
    <property type="entry name" value="SecA_DEAD"/>
    <property type="match status" value="1"/>
</dbReference>
<evidence type="ECO:0000259" key="20">
    <source>
        <dbReference type="PROSITE" id="PS51196"/>
    </source>
</evidence>
<evidence type="ECO:0000256" key="16">
    <source>
        <dbReference type="RuleBase" id="RU003874"/>
    </source>
</evidence>
<feature type="binding site" evidence="15">
    <location>
        <position position="86"/>
    </location>
    <ligand>
        <name>ATP</name>
        <dbReference type="ChEBI" id="CHEBI:30616"/>
    </ligand>
</feature>
<evidence type="ECO:0000256" key="5">
    <source>
        <dbReference type="ARBA" id="ARBA00022475"/>
    </source>
</evidence>
<dbReference type="SUPFAM" id="SSF52540">
    <property type="entry name" value="P-loop containing nucleoside triphosphate hydrolases"/>
    <property type="match status" value="2"/>
</dbReference>
<evidence type="ECO:0000256" key="4">
    <source>
        <dbReference type="ARBA" id="ARBA00022448"/>
    </source>
</evidence>
<dbReference type="SMART" id="SM00957">
    <property type="entry name" value="SecA_DEAD"/>
    <property type="match status" value="1"/>
</dbReference>
<evidence type="ECO:0000256" key="12">
    <source>
        <dbReference type="ARBA" id="ARBA00022967"/>
    </source>
</evidence>
<comment type="cofactor">
    <cofactor evidence="1">
        <name>Zn(2+)</name>
        <dbReference type="ChEBI" id="CHEBI:29105"/>
    </cofactor>
</comment>
<name>A0A1G2C2G0_9BACT</name>
<dbReference type="InterPro" id="IPR036670">
    <property type="entry name" value="SecA_X-link_sf"/>
</dbReference>
<dbReference type="GO" id="GO:0031522">
    <property type="term" value="C:cell envelope Sec protein transport complex"/>
    <property type="evidence" value="ECO:0007669"/>
    <property type="project" value="TreeGrafter"/>
</dbReference>
<comment type="caution">
    <text evidence="21">The sequence shown here is derived from an EMBL/GenBank/DDBJ whole genome shotgun (WGS) entry which is preliminary data.</text>
</comment>
<gene>
    <name evidence="15" type="primary">secA</name>
    <name evidence="21" type="ORF">A2406_02260</name>
</gene>
<feature type="domain" description="Helicase ATP-binding" evidence="18">
    <location>
        <begin position="88"/>
        <end position="270"/>
    </location>
</feature>
<feature type="binding site" evidence="15">
    <location>
        <position position="517"/>
    </location>
    <ligand>
        <name>ATP</name>
        <dbReference type="ChEBI" id="CHEBI:30616"/>
    </ligand>
</feature>
<dbReference type="InterPro" id="IPR014018">
    <property type="entry name" value="SecA_motor_DEAD"/>
</dbReference>
<dbReference type="InterPro" id="IPR014001">
    <property type="entry name" value="Helicase_ATP-bd"/>
</dbReference>
<evidence type="ECO:0000256" key="13">
    <source>
        <dbReference type="ARBA" id="ARBA00023010"/>
    </source>
</evidence>
<dbReference type="GO" id="GO:0006605">
    <property type="term" value="P:protein targeting"/>
    <property type="evidence" value="ECO:0007669"/>
    <property type="project" value="UniProtKB-UniRule"/>
</dbReference>
<proteinExistence type="inferred from homology"/>
<dbReference type="SUPFAM" id="SSF81886">
    <property type="entry name" value="Helical scaffold and wing domains of SecA"/>
    <property type="match status" value="1"/>
</dbReference>
<feature type="compositionally biased region" description="Polar residues" evidence="17">
    <location>
        <begin position="868"/>
        <end position="877"/>
    </location>
</feature>
<dbReference type="Proteomes" id="UP000177626">
    <property type="component" value="Unassembled WGS sequence"/>
</dbReference>
<dbReference type="GO" id="GO:0005829">
    <property type="term" value="C:cytosol"/>
    <property type="evidence" value="ECO:0007669"/>
    <property type="project" value="TreeGrafter"/>
</dbReference>
<feature type="domain" description="SecA family profile" evidence="20">
    <location>
        <begin position="2"/>
        <end position="604"/>
    </location>
</feature>
<evidence type="ECO:0000256" key="10">
    <source>
        <dbReference type="ARBA" id="ARBA00022840"/>
    </source>
</evidence>
<dbReference type="Pfam" id="PF01043">
    <property type="entry name" value="SecA_PP_bind"/>
    <property type="match status" value="1"/>
</dbReference>
<dbReference type="InterPro" id="IPR044722">
    <property type="entry name" value="SecA_SF2_C"/>
</dbReference>
<dbReference type="InterPro" id="IPR011130">
    <property type="entry name" value="SecA_preprotein_X-link_dom"/>
</dbReference>
<feature type="binding site" evidence="15">
    <location>
        <begin position="104"/>
        <end position="108"/>
    </location>
    <ligand>
        <name>ATP</name>
        <dbReference type="ChEBI" id="CHEBI:30616"/>
    </ligand>
</feature>
<evidence type="ECO:0000313" key="21">
    <source>
        <dbReference type="EMBL" id="OGY94627.1"/>
    </source>
</evidence>
<evidence type="ECO:0000256" key="17">
    <source>
        <dbReference type="SAM" id="MobiDB-lite"/>
    </source>
</evidence>
<evidence type="ECO:0000256" key="3">
    <source>
        <dbReference type="ARBA" id="ARBA00007650"/>
    </source>
</evidence>
<keyword evidence="5 15" id="KW-1003">Cell membrane</keyword>
<keyword evidence="14 15" id="KW-0472">Membrane</keyword>
<evidence type="ECO:0000256" key="2">
    <source>
        <dbReference type="ARBA" id="ARBA00004170"/>
    </source>
</evidence>
<dbReference type="NCBIfam" id="NF006630">
    <property type="entry name" value="PRK09200.1"/>
    <property type="match status" value="1"/>
</dbReference>
<keyword evidence="13 15" id="KW-0811">Translocation</keyword>
<accession>A0A1G2C2G0</accession>
<comment type="function">
    <text evidence="15">Part of the Sec protein translocase complex. Interacts with the SecYEG preprotein conducting channel. Has a central role in coupling the hydrolysis of ATP to the transfer of proteins into and across the cell membrane, serving as an ATP-driven molecular motor driving the stepwise translocation of polypeptide chains across the membrane.</text>
</comment>
<reference evidence="21 22" key="1">
    <citation type="journal article" date="2016" name="Nat. Commun.">
        <title>Thousands of microbial genomes shed light on interconnected biogeochemical processes in an aquifer system.</title>
        <authorList>
            <person name="Anantharaman K."/>
            <person name="Brown C.T."/>
            <person name="Hug L.A."/>
            <person name="Sharon I."/>
            <person name="Castelle C.J."/>
            <person name="Probst A.J."/>
            <person name="Thomas B.C."/>
            <person name="Singh A."/>
            <person name="Wilkins M.J."/>
            <person name="Karaoz U."/>
            <person name="Brodie E.L."/>
            <person name="Williams K.H."/>
            <person name="Hubbard S.S."/>
            <person name="Banfield J.F."/>
        </authorList>
    </citation>
    <scope>NUCLEOTIDE SEQUENCE [LARGE SCALE GENOMIC DNA]</scope>
</reference>
<evidence type="ECO:0000256" key="14">
    <source>
        <dbReference type="ARBA" id="ARBA00023136"/>
    </source>
</evidence>
<dbReference type="GO" id="GO:0043952">
    <property type="term" value="P:protein transport by the Sec complex"/>
    <property type="evidence" value="ECO:0007669"/>
    <property type="project" value="TreeGrafter"/>
</dbReference>
<dbReference type="InterPro" id="IPR001650">
    <property type="entry name" value="Helicase_C-like"/>
</dbReference>
<dbReference type="GO" id="GO:0065002">
    <property type="term" value="P:intracellular protein transmembrane transport"/>
    <property type="evidence" value="ECO:0007669"/>
    <property type="project" value="UniProtKB-UniRule"/>
</dbReference>
<evidence type="ECO:0000256" key="9">
    <source>
        <dbReference type="ARBA" id="ARBA00022833"/>
    </source>
</evidence>
<dbReference type="Pfam" id="PF07516">
    <property type="entry name" value="SecA_SW"/>
    <property type="match status" value="1"/>
</dbReference>
<dbReference type="Gene3D" id="3.90.1440.10">
    <property type="entry name" value="SecA, preprotein cross-linking domain"/>
    <property type="match status" value="1"/>
</dbReference>
<evidence type="ECO:0000256" key="15">
    <source>
        <dbReference type="HAMAP-Rule" id="MF_01382"/>
    </source>
</evidence>
<evidence type="ECO:0000256" key="6">
    <source>
        <dbReference type="ARBA" id="ARBA00022490"/>
    </source>
</evidence>
<dbReference type="PANTHER" id="PTHR30612">
    <property type="entry name" value="SECA INNER MEMBRANE COMPONENT OF SEC PROTEIN SECRETION SYSTEM"/>
    <property type="match status" value="1"/>
</dbReference>
<dbReference type="FunFam" id="3.40.50.300:FF:000429">
    <property type="entry name" value="Preprotein translocase subunit SecA"/>
    <property type="match status" value="1"/>
</dbReference>
<dbReference type="PRINTS" id="PR00906">
    <property type="entry name" value="SECA"/>
</dbReference>
<dbReference type="AlphaFoldDB" id="A0A1G2C2G0"/>
<dbReference type="Pfam" id="PF02810">
    <property type="entry name" value="SEC-C"/>
    <property type="match status" value="1"/>
</dbReference>
<dbReference type="PROSITE" id="PS51192">
    <property type="entry name" value="HELICASE_ATP_BIND_1"/>
    <property type="match status" value="1"/>
</dbReference>
<dbReference type="PROSITE" id="PS51194">
    <property type="entry name" value="HELICASE_CTER"/>
    <property type="match status" value="1"/>
</dbReference>
<keyword evidence="8 15" id="KW-0547">Nucleotide-binding</keyword>
<dbReference type="Pfam" id="PF21090">
    <property type="entry name" value="P-loop_SecA"/>
    <property type="match status" value="2"/>
</dbReference>
<dbReference type="EMBL" id="MHKQ01000005">
    <property type="protein sequence ID" value="OGY94627.1"/>
    <property type="molecule type" value="Genomic_DNA"/>
</dbReference>
<dbReference type="PROSITE" id="PS51196">
    <property type="entry name" value="SECA_MOTOR_DEAD"/>
    <property type="match status" value="1"/>
</dbReference>
<keyword evidence="7" id="KW-0479">Metal-binding</keyword>
<dbReference type="HAMAP" id="MF_01382">
    <property type="entry name" value="SecA"/>
    <property type="match status" value="1"/>
</dbReference>
<dbReference type="CDD" id="cd17928">
    <property type="entry name" value="DEXDc_SecA"/>
    <property type="match status" value="1"/>
</dbReference>
<comment type="similarity">
    <text evidence="3 15 16">Belongs to the SecA family.</text>
</comment>
<dbReference type="GO" id="GO:0046872">
    <property type="term" value="F:metal ion binding"/>
    <property type="evidence" value="ECO:0007669"/>
    <property type="project" value="UniProtKB-KW"/>
</dbReference>
<dbReference type="Gene3D" id="3.40.50.300">
    <property type="entry name" value="P-loop containing nucleotide triphosphate hydrolases"/>
    <property type="match status" value="3"/>
</dbReference>
<evidence type="ECO:0000256" key="8">
    <source>
        <dbReference type="ARBA" id="ARBA00022741"/>
    </source>
</evidence>
<keyword evidence="4 15" id="KW-0813">Transport</keyword>
<feature type="region of interest" description="Disordered" evidence="17">
    <location>
        <begin position="849"/>
        <end position="909"/>
    </location>
</feature>
<evidence type="ECO:0000256" key="1">
    <source>
        <dbReference type="ARBA" id="ARBA00001947"/>
    </source>
</evidence>
<dbReference type="CDD" id="cd18803">
    <property type="entry name" value="SF2_C_secA"/>
    <property type="match status" value="1"/>
</dbReference>
<protein>
    <recommendedName>
        <fullName evidence="15 16">Protein translocase subunit SecA</fullName>
        <ecNumber evidence="15">7.4.2.8</ecNumber>
    </recommendedName>
</protein>
<evidence type="ECO:0000313" key="22">
    <source>
        <dbReference type="Proteomes" id="UP000177626"/>
    </source>
</evidence>
<feature type="compositionally biased region" description="Basic and acidic residues" evidence="17">
    <location>
        <begin position="892"/>
        <end position="901"/>
    </location>
</feature>
<dbReference type="SMART" id="SM00958">
    <property type="entry name" value="SecA_PP_bind"/>
    <property type="match status" value="1"/>
</dbReference>
<dbReference type="InterPro" id="IPR036266">
    <property type="entry name" value="SecA_Wing/Scaffold_sf"/>
</dbReference>
<keyword evidence="11 15" id="KW-0653">Protein transport</keyword>
<dbReference type="Gene3D" id="1.10.3060.10">
    <property type="entry name" value="Helical scaffold and wing domains of SecA"/>
    <property type="match status" value="1"/>
</dbReference>
<keyword evidence="12 15" id="KW-1278">Translocase</keyword>
<dbReference type="GO" id="GO:0005886">
    <property type="term" value="C:plasma membrane"/>
    <property type="evidence" value="ECO:0007669"/>
    <property type="project" value="UniProtKB-SubCell"/>
</dbReference>
<dbReference type="InterPro" id="IPR011115">
    <property type="entry name" value="SecA_DEAD"/>
</dbReference>
<dbReference type="InterPro" id="IPR027417">
    <property type="entry name" value="P-loop_NTPase"/>
</dbReference>
<evidence type="ECO:0000259" key="19">
    <source>
        <dbReference type="PROSITE" id="PS51194"/>
    </source>
</evidence>
<keyword evidence="6 15" id="KW-0963">Cytoplasm</keyword>
<comment type="catalytic activity">
    <reaction evidence="15">
        <text>ATP + H2O + cellular proteinSide 1 = ADP + phosphate + cellular proteinSide 2.</text>
        <dbReference type="EC" id="7.4.2.8"/>
    </reaction>
</comment>
<keyword evidence="9" id="KW-0862">Zinc</keyword>
<dbReference type="NCBIfam" id="TIGR00963">
    <property type="entry name" value="secA"/>
    <property type="match status" value="1"/>
</dbReference>
<dbReference type="PANTHER" id="PTHR30612:SF0">
    <property type="entry name" value="CHLOROPLAST PROTEIN-TRANSPORTING ATPASE"/>
    <property type="match status" value="1"/>
</dbReference>
<dbReference type="SUPFAM" id="SSF81767">
    <property type="entry name" value="Pre-protein crosslinking domain of SecA"/>
    <property type="match status" value="1"/>
</dbReference>
<evidence type="ECO:0000256" key="11">
    <source>
        <dbReference type="ARBA" id="ARBA00022927"/>
    </source>
</evidence>
<comment type="subcellular location">
    <subcellularLocation>
        <location evidence="15">Cell membrane</location>
        <topology evidence="15">Peripheral membrane protein</topology>
        <orientation evidence="15">Cytoplasmic side</orientation>
    </subcellularLocation>
    <subcellularLocation>
        <location evidence="15">Cytoplasm</location>
    </subcellularLocation>
    <subcellularLocation>
        <location evidence="2">Membrane</location>
        <topology evidence="2">Peripheral membrane protein</topology>
    </subcellularLocation>
    <text evidence="15">Distribution is 50-50.</text>
</comment>
<dbReference type="PROSITE" id="PS01312">
    <property type="entry name" value="SECA"/>
    <property type="match status" value="1"/>
</dbReference>
<sequence>MQKLINKLFGDANAKFLKSLQPSVDSINETEQEFLKLNDEELKAKSLGLQQQIKDGTKLDDVLVPAFALVKIAAQRTLGQRHYDVQLLGGMVLHQRQIAEMKTGEGKTLTSTLPIYLNALAGQGVHVITVNDYLAKRDAVWMSQIYSFLGLSIGVICHESSFLYDSKQITDKNDTHVKIDMDYLRPVPRKEAYQADITYGTNNEFGFDYLRDNMTQDATRQVQRGLRYALIDEVDSVLIDEARTPLIISAQAEQSTERYGQFAQMVEVLKENEDYNIDEKMRACTLTEQGISKMEKMLGVDNIYESHGMETVHHLESALKAKALFTKDKDYVIKDNEVIIIDEFTGRMMPGRRYSEGLHQAIEAKEGVEVQRESMTLATVTFQNYFRMYNKLAGMTGTAATEAEEMAKIYNLDVTVIPTNKPFIRQDMRDRIYKNYRGKLKAIVKEIKERHEKGQPILVGTISIEKNEELSQLLEKAGIPHQLLNAKFHEKEAEIIAQAGRKGAVTVATNMAGRGVDIVLGGTPFNQEKYEEVIKLGGLHVLGTERHESRRIDNQLRGRSGRQGDIGSSQFYISMEDDLMRIFGSDRMKNIMDKLGLGEDIPIENKIISNSIESAQKKVEGHNFDIRKHLVEYDDIINKHRQVIYNSRQQLLEIFSDRDHKSEKTSQDIVLEYVSQEIENVVSFHTLGDKSRSDFNPKEILETIKSIFPLETAEENKIKDFFDNLRKNNSHENRDQLIEYVIAIAQEKYGKLRDEINANMVVNDQAWTPMQVIERSVVLKSIDTLWVEHLTAMDKLRTGIGLQGYGQRDPLVEYKREAFGLFNNLIDSIRKNIVYSLYKITLKRNTVAASNNAPRPGESQKVFEEQKQGYQPFQKQVANRESHNPIKSNKPKNLEGDKIGRNDPCYCGSGKKYKRCHGA</sequence>
<dbReference type="GO" id="GO:0005524">
    <property type="term" value="F:ATP binding"/>
    <property type="evidence" value="ECO:0007669"/>
    <property type="project" value="UniProtKB-UniRule"/>
</dbReference>
<dbReference type="EC" id="7.4.2.8" evidence="15"/>
<dbReference type="GO" id="GO:0017038">
    <property type="term" value="P:protein import"/>
    <property type="evidence" value="ECO:0007669"/>
    <property type="project" value="InterPro"/>
</dbReference>
<dbReference type="GO" id="GO:0008564">
    <property type="term" value="F:protein-exporting ATPase activity"/>
    <property type="evidence" value="ECO:0007669"/>
    <property type="project" value="UniProtKB-EC"/>
</dbReference>
<keyword evidence="10 15" id="KW-0067">ATP-binding</keyword>